<dbReference type="InterPro" id="IPR008183">
    <property type="entry name" value="Aldose_1/G6P_1-epimerase"/>
</dbReference>
<dbReference type="InterPro" id="IPR011013">
    <property type="entry name" value="Gal_mutarotase_sf_dom"/>
</dbReference>
<evidence type="ECO:0008006" key="4">
    <source>
        <dbReference type="Google" id="ProtNLM"/>
    </source>
</evidence>
<dbReference type="GO" id="GO:0006006">
    <property type="term" value="P:glucose metabolic process"/>
    <property type="evidence" value="ECO:0007669"/>
    <property type="project" value="TreeGrafter"/>
</dbReference>
<sequence>MNYRYLSARLLILSLVIGLMFSVGSGAAAEMTLEKAPFGETPDGKAVDIYTLRNEHGIEAKIATFEGVVVSLLVPDEEGQVADVVLGYDTLEEYIAHDAFFGGIADQGTQRFRHVVWDVVAERKEENSVGLELNAWSQPIDQGPQESIAVTVHYTLNNDNELKIEYIATTPEQETTVSLTNQIYFNLAGAGSGDILDHQLLINGESFYPLEDDTLKPITQLRGIWGTPMDYTRSTAIGSGLNQENEQIRLNRGYNHIWKLKKEGEDSLQLAGRVYEPDSKRVLELWTTEPGIWFETGNFLDGTIVGKGNTVYERHHGFTLTARDLSYSGDPARFPVKTLTPGEPATSTILYKFFTLQE</sequence>
<accession>A0A9D5JY45</accession>
<dbReference type="PANTHER" id="PTHR10091:SF0">
    <property type="entry name" value="GALACTOSE MUTAROTASE"/>
    <property type="match status" value="1"/>
</dbReference>
<reference evidence="2" key="1">
    <citation type="submission" date="2019-11" db="EMBL/GenBank/DDBJ databases">
        <title>Microbial mats filling the niche in hypersaline microbial mats.</title>
        <authorList>
            <person name="Wong H.L."/>
            <person name="Macleod F.I."/>
            <person name="White R.A. III"/>
            <person name="Burns B.P."/>
        </authorList>
    </citation>
    <scope>NUCLEOTIDE SEQUENCE</scope>
    <source>
        <strain evidence="2">Rbin_158</strain>
    </source>
</reference>
<dbReference type="AlphaFoldDB" id="A0A9D5JY45"/>
<feature type="chain" id="PRO_5038823596" description="Aldose 1-epimerase" evidence="1">
    <location>
        <begin position="29"/>
        <end position="358"/>
    </location>
</feature>
<evidence type="ECO:0000256" key="1">
    <source>
        <dbReference type="SAM" id="SignalP"/>
    </source>
</evidence>
<evidence type="ECO:0000313" key="2">
    <source>
        <dbReference type="EMBL" id="MBD3326260.1"/>
    </source>
</evidence>
<comment type="caution">
    <text evidence="2">The sequence shown here is derived from an EMBL/GenBank/DDBJ whole genome shotgun (WGS) entry which is preliminary data.</text>
</comment>
<dbReference type="Gene3D" id="2.70.98.10">
    <property type="match status" value="2"/>
</dbReference>
<proteinExistence type="predicted"/>
<dbReference type="PANTHER" id="PTHR10091">
    <property type="entry name" value="ALDOSE-1-EPIMERASE"/>
    <property type="match status" value="1"/>
</dbReference>
<dbReference type="Pfam" id="PF01263">
    <property type="entry name" value="Aldose_epim"/>
    <property type="match status" value="2"/>
</dbReference>
<dbReference type="GO" id="GO:0030246">
    <property type="term" value="F:carbohydrate binding"/>
    <property type="evidence" value="ECO:0007669"/>
    <property type="project" value="InterPro"/>
</dbReference>
<keyword evidence="1" id="KW-0732">Signal</keyword>
<dbReference type="InterPro" id="IPR014718">
    <property type="entry name" value="GH-type_carb-bd"/>
</dbReference>
<dbReference type="EMBL" id="WJJP01000551">
    <property type="protein sequence ID" value="MBD3326260.1"/>
    <property type="molecule type" value="Genomic_DNA"/>
</dbReference>
<dbReference type="GO" id="GO:0033499">
    <property type="term" value="P:galactose catabolic process via UDP-galactose, Leloir pathway"/>
    <property type="evidence" value="ECO:0007669"/>
    <property type="project" value="TreeGrafter"/>
</dbReference>
<feature type="signal peptide" evidence="1">
    <location>
        <begin position="1"/>
        <end position="28"/>
    </location>
</feature>
<evidence type="ECO:0000313" key="3">
    <source>
        <dbReference type="Proteomes" id="UP000649604"/>
    </source>
</evidence>
<gene>
    <name evidence="2" type="ORF">GF339_16865</name>
</gene>
<protein>
    <recommendedName>
        <fullName evidence="4">Aldose 1-epimerase</fullName>
    </recommendedName>
</protein>
<name>A0A9D5JY45_9BACT</name>
<dbReference type="Proteomes" id="UP000649604">
    <property type="component" value="Unassembled WGS sequence"/>
</dbReference>
<dbReference type="SUPFAM" id="SSF74650">
    <property type="entry name" value="Galactose mutarotase-like"/>
    <property type="match status" value="1"/>
</dbReference>
<organism evidence="2 3">
    <name type="scientific">candidate division KSB3 bacterium</name>
    <dbReference type="NCBI Taxonomy" id="2044937"/>
    <lineage>
        <taxon>Bacteria</taxon>
        <taxon>candidate division KSB3</taxon>
    </lineage>
</organism>
<dbReference type="GO" id="GO:0004034">
    <property type="term" value="F:aldose 1-epimerase activity"/>
    <property type="evidence" value="ECO:0007669"/>
    <property type="project" value="TreeGrafter"/>
</dbReference>